<sequence>MSNTLMIIGLLGMVAGVISPVFRVLNKKPRRSAGWVVTIILSFLIFILGVVLGME</sequence>
<feature type="transmembrane region" description="Helical" evidence="1">
    <location>
        <begin position="6"/>
        <end position="25"/>
    </location>
</feature>
<evidence type="ECO:0000313" key="2">
    <source>
        <dbReference type="EMBL" id="SDJ87948.1"/>
    </source>
</evidence>
<feature type="transmembrane region" description="Helical" evidence="1">
    <location>
        <begin position="32"/>
        <end position="54"/>
    </location>
</feature>
<keyword evidence="1" id="KW-0812">Transmembrane</keyword>
<evidence type="ECO:0000256" key="1">
    <source>
        <dbReference type="SAM" id="Phobius"/>
    </source>
</evidence>
<dbReference type="AlphaFoldDB" id="A0A1G8XBE0"/>
<reference evidence="2 3" key="1">
    <citation type="submission" date="2016-10" db="EMBL/GenBank/DDBJ databases">
        <authorList>
            <person name="de Groot N.N."/>
        </authorList>
    </citation>
    <scope>NUCLEOTIDE SEQUENCE [LARGE SCALE GENOMIC DNA]</scope>
    <source>
        <strain evidence="2 3">DSM 18346</strain>
    </source>
</reference>
<dbReference type="Proteomes" id="UP000198718">
    <property type="component" value="Unassembled WGS sequence"/>
</dbReference>
<keyword evidence="3" id="KW-1185">Reference proteome</keyword>
<accession>A0A1G8XBE0</accession>
<keyword evidence="1" id="KW-0472">Membrane</keyword>
<evidence type="ECO:0000313" key="3">
    <source>
        <dbReference type="Proteomes" id="UP000198718"/>
    </source>
</evidence>
<organism evidence="2 3">
    <name type="scientific">Natronincola ferrireducens</name>
    <dbReference type="NCBI Taxonomy" id="393762"/>
    <lineage>
        <taxon>Bacteria</taxon>
        <taxon>Bacillati</taxon>
        <taxon>Bacillota</taxon>
        <taxon>Clostridia</taxon>
        <taxon>Peptostreptococcales</taxon>
        <taxon>Natronincolaceae</taxon>
        <taxon>Natronincola</taxon>
    </lineage>
</organism>
<keyword evidence="1" id="KW-1133">Transmembrane helix</keyword>
<gene>
    <name evidence="2" type="ORF">SAMN05660472_00174</name>
</gene>
<protein>
    <submittedName>
        <fullName evidence="2">Uncharacterized protein</fullName>
    </submittedName>
</protein>
<proteinExistence type="predicted"/>
<dbReference type="EMBL" id="FNFP01000001">
    <property type="protein sequence ID" value="SDJ87948.1"/>
    <property type="molecule type" value="Genomic_DNA"/>
</dbReference>
<name>A0A1G8XBE0_9FIRM</name>
<dbReference type="RefSeq" id="WP_176761992.1">
    <property type="nucleotide sequence ID" value="NZ_FNFP01000001.1"/>
</dbReference>